<dbReference type="AlphaFoldDB" id="A0A0N8GFG3"/>
<sequence>MLGRLIAVMAVWLFAYQSDPVFAAGRAALLIGNGAYQVGALANPARDVATLKSALEKAGFDVIEARTDLDRKGMLQALDAFESRARNADVALVYYSGHGIEIGGTNYLVPVDAQLQSDRDVKYEALALDDILAAAEGAAKLKLILLDACRDNPFAGAMRRVQTRGAFTRGLARTEAATPNTIIAYATAPGRVALDGTGANSPFAAALVRHLLTPGLDVRLALGLVRDDVIEATRTSPEPQTPYVSGTVGGEAVSVAPATGETVKPNTEVIALPPKLDPDRHAREDFDRARSVNSLAAWEAFLRHYPTGLLADLARAERDKLTAAASAGKPVGPAVASKPEASKPGASKPAAPARVVASRDTRAVTRSVEPTRRSDRPDPTMYSRSVWGKHTLEGQPATAKTAHGTLYCLPGRGQGRQCRWLD</sequence>
<feature type="compositionally biased region" description="Basic and acidic residues" evidence="1">
    <location>
        <begin position="357"/>
        <end position="378"/>
    </location>
</feature>
<dbReference type="InterPro" id="IPR052039">
    <property type="entry name" value="Caspase-related_regulators"/>
</dbReference>
<dbReference type="Pfam" id="PF00656">
    <property type="entry name" value="Peptidase_C14"/>
    <property type="match status" value="1"/>
</dbReference>
<dbReference type="Gene3D" id="3.40.50.1460">
    <property type="match status" value="1"/>
</dbReference>
<evidence type="ECO:0000313" key="4">
    <source>
        <dbReference type="Proteomes" id="UP000048984"/>
    </source>
</evidence>
<dbReference type="GO" id="GO:0004197">
    <property type="term" value="F:cysteine-type endopeptidase activity"/>
    <property type="evidence" value="ECO:0007669"/>
    <property type="project" value="InterPro"/>
</dbReference>
<dbReference type="EMBL" id="LJYW01000001">
    <property type="protein sequence ID" value="KPL54241.1"/>
    <property type="molecule type" value="Genomic_DNA"/>
</dbReference>
<feature type="region of interest" description="Disordered" evidence="1">
    <location>
        <begin position="324"/>
        <end position="384"/>
    </location>
</feature>
<evidence type="ECO:0000259" key="2">
    <source>
        <dbReference type="Pfam" id="PF00656"/>
    </source>
</evidence>
<reference evidence="3 4" key="2">
    <citation type="submission" date="2015-10" db="EMBL/GenBank/DDBJ databases">
        <title>Draft Genome Sequence of Prosthecomicrobium hirschii ATCC 27832.</title>
        <authorList>
            <person name="Daniel J."/>
            <person name="Givan S.A."/>
            <person name="Brun Y.V."/>
            <person name="Brown P.J."/>
        </authorList>
    </citation>
    <scope>NUCLEOTIDE SEQUENCE [LARGE SCALE GENOMIC DNA]</scope>
    <source>
        <strain evidence="3 4">16</strain>
    </source>
</reference>
<dbReference type="InterPro" id="IPR011600">
    <property type="entry name" value="Pept_C14_caspase"/>
</dbReference>
<protein>
    <recommendedName>
        <fullName evidence="2">Peptidase C14 caspase domain-containing protein</fullName>
    </recommendedName>
</protein>
<evidence type="ECO:0000313" key="3">
    <source>
        <dbReference type="EMBL" id="KPL54241.1"/>
    </source>
</evidence>
<dbReference type="Proteomes" id="UP000048984">
    <property type="component" value="Unassembled WGS sequence"/>
</dbReference>
<dbReference type="PANTHER" id="PTHR22576:SF37">
    <property type="entry name" value="MUCOSA-ASSOCIATED LYMPHOID TISSUE LYMPHOMA TRANSLOCATION PROTEIN 1"/>
    <property type="match status" value="1"/>
</dbReference>
<dbReference type="PANTHER" id="PTHR22576">
    <property type="entry name" value="MUCOSA ASSOCIATED LYMPHOID TISSUE LYMPHOMA TRANSLOCATION PROTEIN 1/PARACASPASE"/>
    <property type="match status" value="1"/>
</dbReference>
<dbReference type="RefSeq" id="WP_054360409.1">
    <property type="nucleotide sequence ID" value="NZ_LJYW01000001.1"/>
</dbReference>
<dbReference type="GO" id="GO:0006508">
    <property type="term" value="P:proteolysis"/>
    <property type="evidence" value="ECO:0007669"/>
    <property type="project" value="InterPro"/>
</dbReference>
<comment type="caution">
    <text evidence="3">The sequence shown here is derived from an EMBL/GenBank/DDBJ whole genome shotgun (WGS) entry which is preliminary data.</text>
</comment>
<accession>A0A0N8GFG3</accession>
<dbReference type="STRING" id="665126.ABB55_20140"/>
<evidence type="ECO:0000256" key="1">
    <source>
        <dbReference type="SAM" id="MobiDB-lite"/>
    </source>
</evidence>
<feature type="compositionally biased region" description="Low complexity" evidence="1">
    <location>
        <begin position="336"/>
        <end position="353"/>
    </location>
</feature>
<name>A0A0N8GFG3_9HYPH</name>
<gene>
    <name evidence="3" type="ORF">ABB55_20140</name>
</gene>
<dbReference type="SUPFAM" id="SSF52129">
    <property type="entry name" value="Caspase-like"/>
    <property type="match status" value="1"/>
</dbReference>
<keyword evidence="4" id="KW-1185">Reference proteome</keyword>
<reference evidence="3 4" key="1">
    <citation type="submission" date="2015-09" db="EMBL/GenBank/DDBJ databases">
        <authorList>
            <consortium name="Swine Surveillance"/>
        </authorList>
    </citation>
    <scope>NUCLEOTIDE SEQUENCE [LARGE SCALE GENOMIC DNA]</scope>
    <source>
        <strain evidence="3 4">16</strain>
    </source>
</reference>
<feature type="domain" description="Peptidase C14 caspase" evidence="2">
    <location>
        <begin position="26"/>
        <end position="240"/>
    </location>
</feature>
<organism evidence="3 4">
    <name type="scientific">Prosthecodimorpha hirschii</name>
    <dbReference type="NCBI Taxonomy" id="665126"/>
    <lineage>
        <taxon>Bacteria</taxon>
        <taxon>Pseudomonadati</taxon>
        <taxon>Pseudomonadota</taxon>
        <taxon>Alphaproteobacteria</taxon>
        <taxon>Hyphomicrobiales</taxon>
        <taxon>Ancalomicrobiaceae</taxon>
        <taxon>Prosthecodimorpha</taxon>
    </lineage>
</organism>
<proteinExistence type="predicted"/>
<dbReference type="InterPro" id="IPR029030">
    <property type="entry name" value="Caspase-like_dom_sf"/>
</dbReference>